<evidence type="ECO:0000313" key="2">
    <source>
        <dbReference type="EMBL" id="EES51515.1"/>
    </source>
</evidence>
<sequence length="147" mass="15970">MKDEEFGQRSSERPAQNTDTYIPGVCNIDRKGRWIRGAGAFAGLVFVVIYNEKWHLVFSHPVLYATGMVLLATGTALSLIQAMASFCVVDGLLGRTLISADHLTAPVRSPESRKKDTTRALLLIGGAFVVGFLFSAVLLISEINASR</sequence>
<keyword evidence="1" id="KW-0812">Transmembrane</keyword>
<name>C6I0R5_9BACT</name>
<keyword evidence="1" id="KW-0472">Membrane</keyword>
<gene>
    <name evidence="2" type="ORF">UBAL3_95950013</name>
</gene>
<evidence type="ECO:0000256" key="1">
    <source>
        <dbReference type="SAM" id="Phobius"/>
    </source>
</evidence>
<organism evidence="2 3">
    <name type="scientific">Leptospirillum ferrodiazotrophum</name>
    <dbReference type="NCBI Taxonomy" id="412449"/>
    <lineage>
        <taxon>Bacteria</taxon>
        <taxon>Pseudomonadati</taxon>
        <taxon>Nitrospirota</taxon>
        <taxon>Nitrospiria</taxon>
        <taxon>Nitrospirales</taxon>
        <taxon>Nitrospiraceae</taxon>
        <taxon>Leptospirillum</taxon>
    </lineage>
</organism>
<keyword evidence="3" id="KW-1185">Reference proteome</keyword>
<protein>
    <submittedName>
        <fullName evidence="2">Uncharacterized protein</fullName>
    </submittedName>
</protein>
<reference evidence="2 3" key="1">
    <citation type="journal article" date="2009" name="Appl. Environ. Microbiol.">
        <title>Community genomic and proteomic analyses of chemoautotrophic iron-oxidizing "Leptospirillum rubarum" (Group II) and "Leptospirillum ferrodiazotrophum" (Group III) bacteria in acid mine drainage biofilms.</title>
        <authorList>
            <person name="Goltsman D.S."/>
            <person name="Denef V.J."/>
            <person name="Singer S.W."/>
            <person name="VerBerkmoes N.C."/>
            <person name="Lefsrud M."/>
            <person name="Mueller R.S."/>
            <person name="Dick G.J."/>
            <person name="Sun C.L."/>
            <person name="Wheeler K.E."/>
            <person name="Zemla A."/>
            <person name="Baker B.J."/>
            <person name="Hauser L."/>
            <person name="Land M."/>
            <person name="Shah M.B."/>
            <person name="Thelen M.P."/>
            <person name="Hettich R.L."/>
            <person name="Banfield J.F."/>
        </authorList>
    </citation>
    <scope>NUCLEOTIDE SEQUENCE [LARGE SCALE GENOMIC DNA]</scope>
</reference>
<keyword evidence="1" id="KW-1133">Transmembrane helix</keyword>
<feature type="transmembrane region" description="Helical" evidence="1">
    <location>
        <begin position="120"/>
        <end position="141"/>
    </location>
</feature>
<dbReference type="Proteomes" id="UP000009374">
    <property type="component" value="Unassembled WGS sequence"/>
</dbReference>
<feature type="transmembrane region" description="Helical" evidence="1">
    <location>
        <begin position="34"/>
        <end position="50"/>
    </location>
</feature>
<feature type="transmembrane region" description="Helical" evidence="1">
    <location>
        <begin position="62"/>
        <end position="89"/>
    </location>
</feature>
<dbReference type="AlphaFoldDB" id="C6I0R5"/>
<proteinExistence type="predicted"/>
<dbReference type="EMBL" id="GG693888">
    <property type="protein sequence ID" value="EES51515.1"/>
    <property type="molecule type" value="Genomic_DNA"/>
</dbReference>
<evidence type="ECO:0000313" key="3">
    <source>
        <dbReference type="Proteomes" id="UP000009374"/>
    </source>
</evidence>
<accession>C6I0R5</accession>